<evidence type="ECO:0000313" key="1">
    <source>
        <dbReference type="EMBL" id="MBW2937465.1"/>
    </source>
</evidence>
<keyword evidence="1" id="KW-0645">Protease</keyword>
<dbReference type="EMBL" id="JAHWDP010000002">
    <property type="protein sequence ID" value="MBW2937465.1"/>
    <property type="molecule type" value="Genomic_DNA"/>
</dbReference>
<protein>
    <submittedName>
        <fullName evidence="1">Metalloprotease</fullName>
    </submittedName>
</protein>
<dbReference type="Proteomes" id="UP001138686">
    <property type="component" value="Unassembled WGS sequence"/>
</dbReference>
<keyword evidence="1" id="KW-0378">Hydrolase</keyword>
<comment type="caution">
    <text evidence="1">The sequence shown here is derived from an EMBL/GenBank/DDBJ whole genome shotgun (WGS) entry which is preliminary data.</text>
</comment>
<organism evidence="1 2">
    <name type="scientific">Halomarinibacterium sedimenti</name>
    <dbReference type="NCBI Taxonomy" id="2857106"/>
    <lineage>
        <taxon>Bacteria</taxon>
        <taxon>Pseudomonadati</taxon>
        <taxon>Bacteroidota</taxon>
        <taxon>Flavobacteriia</taxon>
        <taxon>Flavobacteriales</taxon>
        <taxon>Flavobacteriaceae</taxon>
        <taxon>Halomarinibacterium</taxon>
    </lineage>
</organism>
<accession>A0A9X1FMV0</accession>
<keyword evidence="1" id="KW-0482">Metalloprotease</keyword>
<name>A0A9X1FMV0_9FLAO</name>
<dbReference type="AlphaFoldDB" id="A0A9X1FMV0"/>
<gene>
    <name evidence="1" type="ORF">KXJ69_05070</name>
</gene>
<dbReference type="RefSeq" id="WP_219051890.1">
    <property type="nucleotide sequence ID" value="NZ_JAHWDP010000002.1"/>
</dbReference>
<sequence>MCLGLLAISVRAQHTLSIDAHLNEETQTLSITQKIIFVNDSDSALSEIYLLDWANSFSSKTTPLAERFAENFNSSFHFEKDENRGRTVIQSIQNNKNDSFTWTREPSDDIIKINLENGLEPNAQIEINLAYTVKVPNDKYTRYGVSKNGDYKLRYWFIAPAVFKGEWKAYSNKNVDDFFMSPSKFIINFHFPKEYKLFSDLDVTTETIVNNKKIIHLEGNNRMSAPIYLDKFLGFSSVVTDNFEVVTDLRDKKVTPTIKALQIDRITHYLEEKLGPYPFEKLLISDADYRLSPVYGLNQLPDFISPFPNGFEMDMELLKTITRKYLESTLYINPREEHWLFGALQIYLMTDYVNTFYPDIKIMGNLSEFFIVRWSHASDLEFNDQYPLMYLNMARSNLHQSLVTPKDSLVKFNKNIASDYYAGAGLGYLSDYMGKDALDTSISEFYKNNNLQYTTSSTFEDILSKNTELPIHWFFEDYVGKRTLIDFKIKKVEKVGDSLRVSILNKENNKMPISLYGLNKKDVIFKKWLAPFDSIITVSVPKENIKQLALNYEAVVPELNQRNNFKTVDGLFNKPVQFRLFQDVEDPKYNQLFFMPVFQYNLYDGLSLGMKLYNKTVLPKDFNYRVEPQYGFRSKSLVGNGSFSYTGRFDNQSMYALRTGISGTLFSYDEDLFYKRISPYITFAFRDPTDLRKNTKQFINVRNVNVFRDEDPNDPDQEPNYNVYNAQYVYSDNNLIDYYRGLFDYQISKKFSKVSLQLEYRKLFLNNRQINLRWYSGIFLYNKTETNDDYFSFALDRPSDYMFDYNYYGRSEDTGLFSQQLIIAEGGFKSQLEPAYANQWITTVNASTNIWRWIYAYGDMGWVKNTGFEPQFVYDAGIRASLVADYFELYFPLYSNLGWEPGLGDYDQKIRFIVTLDIRTLMGLFTRKWY</sequence>
<proteinExistence type="predicted"/>
<reference evidence="1" key="1">
    <citation type="submission" date="2021-07" db="EMBL/GenBank/DDBJ databases">
        <title>Aureisphaera sp. CAU 1614 isolated from sea sediment.</title>
        <authorList>
            <person name="Kim W."/>
        </authorList>
    </citation>
    <scope>NUCLEOTIDE SEQUENCE</scope>
    <source>
        <strain evidence="1">CAU 1614</strain>
    </source>
</reference>
<dbReference type="GO" id="GO:0008237">
    <property type="term" value="F:metallopeptidase activity"/>
    <property type="evidence" value="ECO:0007669"/>
    <property type="project" value="UniProtKB-KW"/>
</dbReference>
<evidence type="ECO:0000313" key="2">
    <source>
        <dbReference type="Proteomes" id="UP001138686"/>
    </source>
</evidence>
<keyword evidence="2" id="KW-1185">Reference proteome</keyword>